<keyword evidence="2" id="KW-1185">Reference proteome</keyword>
<dbReference type="PANTHER" id="PTHR40056:SF1">
    <property type="entry name" value="DUF1836 DOMAIN-CONTAINING PROTEIN"/>
    <property type="match status" value="1"/>
</dbReference>
<organism evidence="1 2">
    <name type="scientific">Lacticaseibacillus thailandensis DSM 22698 = JCM 13996</name>
    <dbReference type="NCBI Taxonomy" id="1423810"/>
    <lineage>
        <taxon>Bacteria</taxon>
        <taxon>Bacillati</taxon>
        <taxon>Bacillota</taxon>
        <taxon>Bacilli</taxon>
        <taxon>Lactobacillales</taxon>
        <taxon>Lactobacillaceae</taxon>
        <taxon>Lacticaseibacillus</taxon>
    </lineage>
</organism>
<dbReference type="RefSeq" id="WP_054749369.1">
    <property type="nucleotide sequence ID" value="NZ_AYZK01000001.1"/>
</dbReference>
<dbReference type="STRING" id="1423810.FD19_GL000316"/>
<gene>
    <name evidence="1" type="ORF">FD19_GL000316</name>
</gene>
<reference evidence="1 2" key="1">
    <citation type="journal article" date="2015" name="Genome Announc.">
        <title>Expanding the biotechnology potential of lactobacilli through comparative genomics of 213 strains and associated genera.</title>
        <authorList>
            <person name="Sun Z."/>
            <person name="Harris H.M."/>
            <person name="McCann A."/>
            <person name="Guo C."/>
            <person name="Argimon S."/>
            <person name="Zhang W."/>
            <person name="Yang X."/>
            <person name="Jeffery I.B."/>
            <person name="Cooney J.C."/>
            <person name="Kagawa T.F."/>
            <person name="Liu W."/>
            <person name="Song Y."/>
            <person name="Salvetti E."/>
            <person name="Wrobel A."/>
            <person name="Rasinkangas P."/>
            <person name="Parkhill J."/>
            <person name="Rea M.C."/>
            <person name="O'Sullivan O."/>
            <person name="Ritari J."/>
            <person name="Douillard F.P."/>
            <person name="Paul Ross R."/>
            <person name="Yang R."/>
            <person name="Briner A.E."/>
            <person name="Felis G.E."/>
            <person name="de Vos W.M."/>
            <person name="Barrangou R."/>
            <person name="Klaenhammer T.R."/>
            <person name="Caufield P.W."/>
            <person name="Cui Y."/>
            <person name="Zhang H."/>
            <person name="O'Toole P.W."/>
        </authorList>
    </citation>
    <scope>NUCLEOTIDE SEQUENCE [LARGE SCALE GENOMIC DNA]</scope>
    <source>
        <strain evidence="1 2">DSM 22698</strain>
    </source>
</reference>
<dbReference type="Pfam" id="PF08876">
    <property type="entry name" value="DUF1836"/>
    <property type="match status" value="1"/>
</dbReference>
<name>A0A0R2C9I2_9LACO</name>
<dbReference type="PANTHER" id="PTHR40056">
    <property type="entry name" value="HYPOTHETICAL CYTOSOLIC PROTEIN"/>
    <property type="match status" value="1"/>
</dbReference>
<evidence type="ECO:0000313" key="2">
    <source>
        <dbReference type="Proteomes" id="UP000051789"/>
    </source>
</evidence>
<dbReference type="Proteomes" id="UP000051789">
    <property type="component" value="Unassembled WGS sequence"/>
</dbReference>
<protein>
    <submittedName>
        <fullName evidence="1">BS ykrK family protein</fullName>
    </submittedName>
</protein>
<dbReference type="AlphaFoldDB" id="A0A0R2C9I2"/>
<dbReference type="EMBL" id="AYZK01000001">
    <property type="protein sequence ID" value="KRM88032.1"/>
    <property type="molecule type" value="Genomic_DNA"/>
</dbReference>
<sequence>MTDNKAFSDYLNQLARANWPRWADLPQFDLYMDQVLQFVNDLTAPTGMGELTATMVNNYVKKGVIKAPIKKKYTRAQVANIIVIAILKPVFALDTIADGIRYQLVNRTPSQAYDAFILDFAGAIQQANSDFTGEVVINAVNKEDTTNVQNAMVQLAINAVLQKMLVETMTEIVSPRQVSKKAKKEKAK</sequence>
<proteinExistence type="predicted"/>
<dbReference type="OrthoDB" id="3191472at2"/>
<dbReference type="PATRIC" id="fig|1423810.4.peg.320"/>
<comment type="caution">
    <text evidence="1">The sequence shown here is derived from an EMBL/GenBank/DDBJ whole genome shotgun (WGS) entry which is preliminary data.</text>
</comment>
<evidence type="ECO:0000313" key="1">
    <source>
        <dbReference type="EMBL" id="KRM88032.1"/>
    </source>
</evidence>
<accession>A0A0R2C9I2</accession>
<dbReference type="InterPro" id="IPR014975">
    <property type="entry name" value="DUF1836"/>
</dbReference>